<reference evidence="3" key="2">
    <citation type="journal article" date="2009" name="BMC Mol. Biol.">
        <title>Preliminary molecular characterization of the human pathogen Angiostrongylus cantonensis.</title>
        <authorList>
            <person name="He H."/>
            <person name="Cheng M."/>
            <person name="Yang X."/>
            <person name="Meng J."/>
            <person name="He A."/>
            <person name="Zheng X."/>
            <person name="Li Z."/>
            <person name="Guo P."/>
            <person name="Pan Z."/>
            <person name="Zhan X."/>
        </authorList>
    </citation>
    <scope>NUCLEOTIDE SEQUENCE</scope>
</reference>
<sequence>MVELGSKSPFGQSFNNSVFILPAIVVVLIVGFCSYKLVYSLKAKEERQSQRRAKREEKKKKTK</sequence>
<dbReference type="AlphaFoldDB" id="C7BVP3"/>
<protein>
    <recommendedName>
        <fullName evidence="4">Small integral membrane protein 15</fullName>
    </recommendedName>
</protein>
<evidence type="ECO:0008006" key="4">
    <source>
        <dbReference type="Google" id="ProtNLM"/>
    </source>
</evidence>
<evidence type="ECO:0000256" key="2">
    <source>
        <dbReference type="SAM" id="Phobius"/>
    </source>
</evidence>
<name>C7BVP3_ANGCA</name>
<feature type="region of interest" description="Disordered" evidence="1">
    <location>
        <begin position="43"/>
        <end position="63"/>
    </location>
</feature>
<reference evidence="3" key="1">
    <citation type="submission" date="2008-08" db="EMBL/GenBank/DDBJ databases">
        <authorList>
            <person name="Zhan X.M."/>
        </authorList>
    </citation>
    <scope>NUCLEOTIDE SEQUENCE</scope>
</reference>
<proteinExistence type="evidence at transcript level"/>
<organism evidence="3">
    <name type="scientific">Angiostrongylus cantonensis</name>
    <name type="common">Rat lungworm</name>
    <dbReference type="NCBI Taxonomy" id="6313"/>
    <lineage>
        <taxon>Eukaryota</taxon>
        <taxon>Metazoa</taxon>
        <taxon>Ecdysozoa</taxon>
        <taxon>Nematoda</taxon>
        <taxon>Chromadorea</taxon>
        <taxon>Rhabditida</taxon>
        <taxon>Rhabditina</taxon>
        <taxon>Rhabditomorpha</taxon>
        <taxon>Strongyloidea</taxon>
        <taxon>Metastrongylidae</taxon>
        <taxon>Angiostrongylus</taxon>
    </lineage>
</organism>
<keyword evidence="2" id="KW-1133">Transmembrane helix</keyword>
<evidence type="ECO:0000313" key="3">
    <source>
        <dbReference type="EMBL" id="CAR63558.1"/>
    </source>
</evidence>
<evidence type="ECO:0000256" key="1">
    <source>
        <dbReference type="SAM" id="MobiDB-lite"/>
    </source>
</evidence>
<dbReference type="EMBL" id="FM207697">
    <property type="protein sequence ID" value="CAR63558.1"/>
    <property type="molecule type" value="mRNA"/>
</dbReference>
<accession>C7BVP3</accession>
<feature type="compositionally biased region" description="Basic residues" evidence="1">
    <location>
        <begin position="50"/>
        <end position="63"/>
    </location>
</feature>
<keyword evidence="2" id="KW-0812">Transmembrane</keyword>
<keyword evidence="2" id="KW-0472">Membrane</keyword>
<feature type="transmembrane region" description="Helical" evidence="2">
    <location>
        <begin position="20"/>
        <end position="41"/>
    </location>
</feature>